<reference evidence="2" key="1">
    <citation type="submission" date="2018-05" db="EMBL/GenBank/DDBJ databases">
        <title>Draft genome of Mucuna pruriens seed.</title>
        <authorList>
            <person name="Nnadi N.E."/>
            <person name="Vos R."/>
            <person name="Hasami M.H."/>
            <person name="Devisetty U.K."/>
            <person name="Aguiy J.C."/>
        </authorList>
    </citation>
    <scope>NUCLEOTIDE SEQUENCE [LARGE SCALE GENOMIC DNA]</scope>
    <source>
        <strain evidence="2">JCA_2017</strain>
    </source>
</reference>
<evidence type="ECO:0000313" key="2">
    <source>
        <dbReference type="EMBL" id="RDY01189.1"/>
    </source>
</evidence>
<dbReference type="Proteomes" id="UP000257109">
    <property type="component" value="Unassembled WGS sequence"/>
</dbReference>
<sequence length="139" mass="15294">MNKQGKCLTLFMLSTIIVLIYGGGGPQIGPVQHKEVHEQDDWITIWPRKRGESDQPINQGSVVESAYPYQEKGLGWQARVNKSGPLSVIHAGLPQTSQGAQRPAQVGSRNTNATLTKLTMLTKSSQVIPSERERHLIVP</sequence>
<keyword evidence="1" id="KW-0732">Signal</keyword>
<name>A0A371HEH2_MUCPR</name>
<dbReference type="EMBL" id="QJKJ01002818">
    <property type="protein sequence ID" value="RDY01189.1"/>
    <property type="molecule type" value="Genomic_DNA"/>
</dbReference>
<dbReference type="AlphaFoldDB" id="A0A371HEH2"/>
<feature type="chain" id="PRO_5016687964" description="Secreted protein" evidence="1">
    <location>
        <begin position="23"/>
        <end position="139"/>
    </location>
</feature>
<protein>
    <recommendedName>
        <fullName evidence="4">Secreted protein</fullName>
    </recommendedName>
</protein>
<evidence type="ECO:0000313" key="3">
    <source>
        <dbReference type="Proteomes" id="UP000257109"/>
    </source>
</evidence>
<keyword evidence="3" id="KW-1185">Reference proteome</keyword>
<gene>
    <name evidence="2" type="ORF">CR513_15521</name>
</gene>
<accession>A0A371HEH2</accession>
<proteinExistence type="predicted"/>
<feature type="signal peptide" evidence="1">
    <location>
        <begin position="1"/>
        <end position="22"/>
    </location>
</feature>
<comment type="caution">
    <text evidence="2">The sequence shown here is derived from an EMBL/GenBank/DDBJ whole genome shotgun (WGS) entry which is preliminary data.</text>
</comment>
<evidence type="ECO:0000256" key="1">
    <source>
        <dbReference type="SAM" id="SignalP"/>
    </source>
</evidence>
<organism evidence="2 3">
    <name type="scientific">Mucuna pruriens</name>
    <name type="common">Velvet bean</name>
    <name type="synonym">Dolichos pruriens</name>
    <dbReference type="NCBI Taxonomy" id="157652"/>
    <lineage>
        <taxon>Eukaryota</taxon>
        <taxon>Viridiplantae</taxon>
        <taxon>Streptophyta</taxon>
        <taxon>Embryophyta</taxon>
        <taxon>Tracheophyta</taxon>
        <taxon>Spermatophyta</taxon>
        <taxon>Magnoliopsida</taxon>
        <taxon>eudicotyledons</taxon>
        <taxon>Gunneridae</taxon>
        <taxon>Pentapetalae</taxon>
        <taxon>rosids</taxon>
        <taxon>fabids</taxon>
        <taxon>Fabales</taxon>
        <taxon>Fabaceae</taxon>
        <taxon>Papilionoideae</taxon>
        <taxon>50 kb inversion clade</taxon>
        <taxon>NPAAA clade</taxon>
        <taxon>indigoferoid/millettioid clade</taxon>
        <taxon>Phaseoleae</taxon>
        <taxon>Mucuna</taxon>
    </lineage>
</organism>
<feature type="non-terminal residue" evidence="2">
    <location>
        <position position="1"/>
    </location>
</feature>
<evidence type="ECO:0008006" key="4">
    <source>
        <dbReference type="Google" id="ProtNLM"/>
    </source>
</evidence>